<dbReference type="OrthoDB" id="3468019at2759"/>
<dbReference type="STRING" id="1684307.A0A316TXD5"/>
<sequence length="143" mass="16085">MTTIVKHSSTLPPSLSSFIKKVYELSDIESAHEEYCTLFTSPTHLQIGPMKPVTTHEEILQIRKDSWEQFNKRRHVVEEVYVHPDAAPGSEQKIMLHGSVELSFKDESKGSTRASWAALMVLEGIDGGQEPKVKSYVAWLTMG</sequence>
<dbReference type="RefSeq" id="XP_025345000.1">
    <property type="nucleotide sequence ID" value="XM_025495184.1"/>
</dbReference>
<dbReference type="Proteomes" id="UP000245942">
    <property type="component" value="Unassembled WGS sequence"/>
</dbReference>
<dbReference type="PANTHER" id="PTHR39401">
    <property type="entry name" value="SNOAL-LIKE DOMAIN-CONTAINING PROTEIN"/>
    <property type="match status" value="1"/>
</dbReference>
<accession>A0A316TXD5</accession>
<dbReference type="AlphaFoldDB" id="A0A316TXD5"/>
<protein>
    <recommendedName>
        <fullName evidence="3">SnoaL-like domain-containing protein</fullName>
    </recommendedName>
</protein>
<dbReference type="EMBL" id="KZ819340">
    <property type="protein sequence ID" value="PWN17840.1"/>
    <property type="molecule type" value="Genomic_DNA"/>
</dbReference>
<reference evidence="1 2" key="1">
    <citation type="journal article" date="2018" name="Mol. Biol. Evol.">
        <title>Broad Genomic Sampling Reveals a Smut Pathogenic Ancestry of the Fungal Clade Ustilaginomycotina.</title>
        <authorList>
            <person name="Kijpornyongpan T."/>
            <person name="Mondo S.J."/>
            <person name="Barry K."/>
            <person name="Sandor L."/>
            <person name="Lee J."/>
            <person name="Lipzen A."/>
            <person name="Pangilinan J."/>
            <person name="LaButti K."/>
            <person name="Hainaut M."/>
            <person name="Henrissat B."/>
            <person name="Grigoriev I.V."/>
            <person name="Spatafora J.W."/>
            <person name="Aime M.C."/>
        </authorList>
    </citation>
    <scope>NUCLEOTIDE SEQUENCE [LARGE SCALE GENOMIC DNA]</scope>
    <source>
        <strain evidence="1 2">MCA 4718</strain>
    </source>
</reference>
<evidence type="ECO:0000313" key="1">
    <source>
        <dbReference type="EMBL" id="PWN17840.1"/>
    </source>
</evidence>
<keyword evidence="2" id="KW-1185">Reference proteome</keyword>
<evidence type="ECO:0008006" key="3">
    <source>
        <dbReference type="Google" id="ProtNLM"/>
    </source>
</evidence>
<gene>
    <name evidence="1" type="ORF">BCV69DRAFT_315230</name>
</gene>
<proteinExistence type="predicted"/>
<organism evidence="1 2">
    <name type="scientific">Pseudomicrostroma glucosiphilum</name>
    <dbReference type="NCBI Taxonomy" id="1684307"/>
    <lineage>
        <taxon>Eukaryota</taxon>
        <taxon>Fungi</taxon>
        <taxon>Dikarya</taxon>
        <taxon>Basidiomycota</taxon>
        <taxon>Ustilaginomycotina</taxon>
        <taxon>Exobasidiomycetes</taxon>
        <taxon>Microstromatales</taxon>
        <taxon>Microstromatales incertae sedis</taxon>
        <taxon>Pseudomicrostroma</taxon>
    </lineage>
</organism>
<evidence type="ECO:0000313" key="2">
    <source>
        <dbReference type="Proteomes" id="UP000245942"/>
    </source>
</evidence>
<dbReference type="GeneID" id="37016918"/>
<dbReference type="PANTHER" id="PTHR39401:SF1">
    <property type="entry name" value="SNOAL-LIKE DOMAIN-CONTAINING PROTEIN"/>
    <property type="match status" value="1"/>
</dbReference>
<name>A0A316TXD5_9BASI</name>